<accession>A0A165EGK9</accession>
<feature type="region of interest" description="Disordered" evidence="1">
    <location>
        <begin position="1"/>
        <end position="46"/>
    </location>
</feature>
<proteinExistence type="predicted"/>
<feature type="region of interest" description="Disordered" evidence="1">
    <location>
        <begin position="118"/>
        <end position="141"/>
    </location>
</feature>
<dbReference type="Proteomes" id="UP000076842">
    <property type="component" value="Unassembled WGS sequence"/>
</dbReference>
<reference evidence="3 4" key="1">
    <citation type="journal article" date="2016" name="Mol. Biol. Evol.">
        <title>Comparative Genomics of Early-Diverging Mushroom-Forming Fungi Provides Insights into the Origins of Lignocellulose Decay Capabilities.</title>
        <authorList>
            <person name="Nagy L.G."/>
            <person name="Riley R."/>
            <person name="Tritt A."/>
            <person name="Adam C."/>
            <person name="Daum C."/>
            <person name="Floudas D."/>
            <person name="Sun H."/>
            <person name="Yadav J.S."/>
            <person name="Pangilinan J."/>
            <person name="Larsson K.H."/>
            <person name="Matsuura K."/>
            <person name="Barry K."/>
            <person name="Labutti K."/>
            <person name="Kuo R."/>
            <person name="Ohm R.A."/>
            <person name="Bhattacharya S.S."/>
            <person name="Shirouzu T."/>
            <person name="Yoshinaga Y."/>
            <person name="Martin F.M."/>
            <person name="Grigoriev I.V."/>
            <person name="Hibbett D.S."/>
        </authorList>
    </citation>
    <scope>NUCLEOTIDE SEQUENCE [LARGE SCALE GENOMIC DNA]</scope>
    <source>
        <strain evidence="3 4">HHB12733</strain>
    </source>
</reference>
<name>A0A165EGK9_9BASI</name>
<dbReference type="OrthoDB" id="3249407at2759"/>
<dbReference type="AlphaFoldDB" id="A0A165EGK9"/>
<keyword evidence="4" id="KW-1185">Reference proteome</keyword>
<dbReference type="Pfam" id="PF20149">
    <property type="entry name" value="DUF6532"/>
    <property type="match status" value="1"/>
</dbReference>
<protein>
    <recommendedName>
        <fullName evidence="2">DUF6532 domain-containing protein</fullName>
    </recommendedName>
</protein>
<dbReference type="STRING" id="1353952.A0A165EGK9"/>
<feature type="compositionally biased region" description="Acidic residues" evidence="1">
    <location>
        <begin position="9"/>
        <end position="26"/>
    </location>
</feature>
<evidence type="ECO:0000259" key="2">
    <source>
        <dbReference type="Pfam" id="PF20149"/>
    </source>
</evidence>
<evidence type="ECO:0000313" key="3">
    <source>
        <dbReference type="EMBL" id="KZT54826.1"/>
    </source>
</evidence>
<organism evidence="3 4">
    <name type="scientific">Calocera cornea HHB12733</name>
    <dbReference type="NCBI Taxonomy" id="1353952"/>
    <lineage>
        <taxon>Eukaryota</taxon>
        <taxon>Fungi</taxon>
        <taxon>Dikarya</taxon>
        <taxon>Basidiomycota</taxon>
        <taxon>Agaricomycotina</taxon>
        <taxon>Dacrymycetes</taxon>
        <taxon>Dacrymycetales</taxon>
        <taxon>Dacrymycetaceae</taxon>
        <taxon>Calocera</taxon>
    </lineage>
</organism>
<sequence>MTYDRFPDNLDDDVDAGKDPEEEEEPPAAQGKSAAGRASQLPTRVTSARTMFEDELHPVSLVRRKWEQQPHLRMTRESTRLPGPTSTVNAIAVGDSATASATAEMDARTVLNLVPSSMAGRRRAAPEDTKTALPNKRAKYKKPSASEYDEVTRGILSLANEIFRVNLLVRGPYDLMPREAMALAVEAWTIACEQLERPLEENEAIMKIIMSRTAHLTNEFKNAARSAIGRLHLSPDEAEKKSLPISFEADRECEAANRNLAEFLIERDPFKRSGAYASHVIASVIHTCIFRNKEALGVHYPAQFNPVPIQVLALAATALDHAIKEWSTGVHQSLEFTQSSASAIFNGHMNVLSKFEEVNPEGLARLQDNLYKQGCYKAGVSVETAEEAVVPMLADDDFTR</sequence>
<evidence type="ECO:0000313" key="4">
    <source>
        <dbReference type="Proteomes" id="UP000076842"/>
    </source>
</evidence>
<evidence type="ECO:0000256" key="1">
    <source>
        <dbReference type="SAM" id="MobiDB-lite"/>
    </source>
</evidence>
<feature type="domain" description="DUF6532" evidence="2">
    <location>
        <begin position="159"/>
        <end position="355"/>
    </location>
</feature>
<dbReference type="InParanoid" id="A0A165EGK9"/>
<dbReference type="EMBL" id="KV424006">
    <property type="protein sequence ID" value="KZT54826.1"/>
    <property type="molecule type" value="Genomic_DNA"/>
</dbReference>
<dbReference type="InterPro" id="IPR045341">
    <property type="entry name" value="DUF6532"/>
</dbReference>
<gene>
    <name evidence="3" type="ORF">CALCODRAFT_485227</name>
</gene>